<keyword evidence="3" id="KW-0804">Transcription</keyword>
<dbReference type="Gene3D" id="2.60.40.3960">
    <property type="entry name" value="Velvet domain"/>
    <property type="match status" value="1"/>
</dbReference>
<keyword evidence="4" id="KW-0539">Nucleus</keyword>
<evidence type="ECO:0000256" key="4">
    <source>
        <dbReference type="ARBA" id="ARBA00023242"/>
    </source>
</evidence>
<dbReference type="Proteomes" id="UP000030669">
    <property type="component" value="Unassembled WGS sequence"/>
</dbReference>
<organism evidence="7 8">
    <name type="scientific">Gloeophyllum trabeum (strain ATCC 11539 / FP-39264 / Madison 617)</name>
    <name type="common">Brown rot fungus</name>
    <dbReference type="NCBI Taxonomy" id="670483"/>
    <lineage>
        <taxon>Eukaryota</taxon>
        <taxon>Fungi</taxon>
        <taxon>Dikarya</taxon>
        <taxon>Basidiomycota</taxon>
        <taxon>Agaricomycotina</taxon>
        <taxon>Agaricomycetes</taxon>
        <taxon>Gloeophyllales</taxon>
        <taxon>Gloeophyllaceae</taxon>
        <taxon>Gloeophyllum</taxon>
    </lineage>
</organism>
<accession>S7PW74</accession>
<feature type="domain" description="Velvet" evidence="6">
    <location>
        <begin position="18"/>
        <end position="283"/>
    </location>
</feature>
<protein>
    <recommendedName>
        <fullName evidence="6">Velvet domain-containing protein</fullName>
    </recommendedName>
</protein>
<dbReference type="PANTHER" id="PTHR33572">
    <property type="entry name" value="SPORE DEVELOPMENT REGULATOR VOSA"/>
    <property type="match status" value="1"/>
</dbReference>
<evidence type="ECO:0000313" key="8">
    <source>
        <dbReference type="Proteomes" id="UP000030669"/>
    </source>
</evidence>
<dbReference type="PROSITE" id="PS51821">
    <property type="entry name" value="VELVET"/>
    <property type="match status" value="1"/>
</dbReference>
<gene>
    <name evidence="7" type="ORF">GLOTRDRAFT_11626</name>
</gene>
<dbReference type="eggNOG" id="ENOG502SSVH">
    <property type="taxonomic scope" value="Eukaryota"/>
</dbReference>
<dbReference type="PANTHER" id="PTHR33572:SF3">
    <property type="entry name" value="VELVET COMPLEX SUBUNIT B"/>
    <property type="match status" value="1"/>
</dbReference>
<keyword evidence="8" id="KW-1185">Reference proteome</keyword>
<feature type="region of interest" description="Disordered" evidence="5">
    <location>
        <begin position="137"/>
        <end position="161"/>
    </location>
</feature>
<evidence type="ECO:0000256" key="5">
    <source>
        <dbReference type="SAM" id="MobiDB-lite"/>
    </source>
</evidence>
<comment type="subcellular location">
    <subcellularLocation>
        <location evidence="1">Nucleus</location>
    </subcellularLocation>
</comment>
<evidence type="ECO:0000256" key="1">
    <source>
        <dbReference type="ARBA" id="ARBA00004123"/>
    </source>
</evidence>
<proteinExistence type="predicted"/>
<sequence>RSSSVGQPVEFVQGQFAGQTMRAELHELQKADLGRKYARKDRRPLDPPPVVQLKLFRVYNVDTDREVEEEIQNYDEVQNFGLLCHIDLFQIPNMEDDMPTAFPDSVVPSFPNPNAPSVSFLTTTSVFPNFAGPSMPHTRYSDSDPELQERSSSLSSSFSYAPQDSESDIVAYIGDYPIRESAKCTHEVAGATFVQANEVVHIGRKVLMFVFSDLAVKREGMFILRYRFFDIFSRARDHTDLAVLAECYGGPFRVYSTKEFPGLQASTALTKQISLWGVRTNLRETERKRRKK</sequence>
<dbReference type="GO" id="GO:0005634">
    <property type="term" value="C:nucleus"/>
    <property type="evidence" value="ECO:0007669"/>
    <property type="project" value="UniProtKB-SubCell"/>
</dbReference>
<feature type="non-terminal residue" evidence="7">
    <location>
        <position position="1"/>
    </location>
</feature>
<dbReference type="AlphaFoldDB" id="S7PW74"/>
<reference evidence="7 8" key="1">
    <citation type="journal article" date="2012" name="Science">
        <title>The Paleozoic origin of enzymatic lignin decomposition reconstructed from 31 fungal genomes.</title>
        <authorList>
            <person name="Floudas D."/>
            <person name="Binder M."/>
            <person name="Riley R."/>
            <person name="Barry K."/>
            <person name="Blanchette R.A."/>
            <person name="Henrissat B."/>
            <person name="Martinez A.T."/>
            <person name="Otillar R."/>
            <person name="Spatafora J.W."/>
            <person name="Yadav J.S."/>
            <person name="Aerts A."/>
            <person name="Benoit I."/>
            <person name="Boyd A."/>
            <person name="Carlson A."/>
            <person name="Copeland A."/>
            <person name="Coutinho P.M."/>
            <person name="de Vries R.P."/>
            <person name="Ferreira P."/>
            <person name="Findley K."/>
            <person name="Foster B."/>
            <person name="Gaskell J."/>
            <person name="Glotzer D."/>
            <person name="Gorecki P."/>
            <person name="Heitman J."/>
            <person name="Hesse C."/>
            <person name="Hori C."/>
            <person name="Igarashi K."/>
            <person name="Jurgens J.A."/>
            <person name="Kallen N."/>
            <person name="Kersten P."/>
            <person name="Kohler A."/>
            <person name="Kuees U."/>
            <person name="Kumar T.K.A."/>
            <person name="Kuo A."/>
            <person name="LaButti K."/>
            <person name="Larrondo L.F."/>
            <person name="Lindquist E."/>
            <person name="Ling A."/>
            <person name="Lombard V."/>
            <person name="Lucas S."/>
            <person name="Lundell T."/>
            <person name="Martin R."/>
            <person name="McLaughlin D.J."/>
            <person name="Morgenstern I."/>
            <person name="Morin E."/>
            <person name="Murat C."/>
            <person name="Nagy L.G."/>
            <person name="Nolan M."/>
            <person name="Ohm R.A."/>
            <person name="Patyshakuliyeva A."/>
            <person name="Rokas A."/>
            <person name="Ruiz-Duenas F.J."/>
            <person name="Sabat G."/>
            <person name="Salamov A."/>
            <person name="Samejima M."/>
            <person name="Schmutz J."/>
            <person name="Slot J.C."/>
            <person name="St John F."/>
            <person name="Stenlid J."/>
            <person name="Sun H."/>
            <person name="Sun S."/>
            <person name="Syed K."/>
            <person name="Tsang A."/>
            <person name="Wiebenga A."/>
            <person name="Young D."/>
            <person name="Pisabarro A."/>
            <person name="Eastwood D.C."/>
            <person name="Martin F."/>
            <person name="Cullen D."/>
            <person name="Grigoriev I.V."/>
            <person name="Hibbett D.S."/>
        </authorList>
    </citation>
    <scope>NUCLEOTIDE SEQUENCE [LARGE SCALE GENOMIC DNA]</scope>
    <source>
        <strain evidence="7 8">ATCC 11539</strain>
    </source>
</reference>
<dbReference type="InterPro" id="IPR038491">
    <property type="entry name" value="Velvet_dom_sf"/>
</dbReference>
<dbReference type="OMA" id="IQAECFG"/>
<dbReference type="Pfam" id="PF11754">
    <property type="entry name" value="Velvet"/>
    <property type="match status" value="1"/>
</dbReference>
<dbReference type="InterPro" id="IPR037525">
    <property type="entry name" value="Velvet_dom"/>
</dbReference>
<evidence type="ECO:0000256" key="3">
    <source>
        <dbReference type="ARBA" id="ARBA00023163"/>
    </source>
</evidence>
<dbReference type="RefSeq" id="XP_007869555.1">
    <property type="nucleotide sequence ID" value="XM_007871364.1"/>
</dbReference>
<dbReference type="HOGENOM" id="CLU_044751_0_0_1"/>
<dbReference type="EMBL" id="KB469309">
    <property type="protein sequence ID" value="EPQ51773.1"/>
    <property type="molecule type" value="Genomic_DNA"/>
</dbReference>
<evidence type="ECO:0000313" key="7">
    <source>
        <dbReference type="EMBL" id="EPQ51773.1"/>
    </source>
</evidence>
<keyword evidence="2" id="KW-0805">Transcription regulation</keyword>
<dbReference type="KEGG" id="gtr:GLOTRDRAFT_11626"/>
<dbReference type="GeneID" id="19300156"/>
<evidence type="ECO:0000259" key="6">
    <source>
        <dbReference type="PROSITE" id="PS51821"/>
    </source>
</evidence>
<dbReference type="InterPro" id="IPR021740">
    <property type="entry name" value="Velvet"/>
</dbReference>
<dbReference type="OrthoDB" id="5599552at2759"/>
<name>S7PW74_GLOTA</name>
<feature type="non-terminal residue" evidence="7">
    <location>
        <position position="292"/>
    </location>
</feature>
<evidence type="ECO:0000256" key="2">
    <source>
        <dbReference type="ARBA" id="ARBA00023015"/>
    </source>
</evidence>